<dbReference type="EMBL" id="AP022822">
    <property type="protein sequence ID" value="BCA85078.1"/>
    <property type="molecule type" value="Genomic_DNA"/>
</dbReference>
<dbReference type="PIRSF" id="PIRSF000726">
    <property type="entry name" value="Asp_kin"/>
    <property type="match status" value="1"/>
</dbReference>
<dbReference type="NCBIfam" id="NF006540">
    <property type="entry name" value="PRK09034.1"/>
    <property type="match status" value="1"/>
</dbReference>
<gene>
    <name evidence="17" type="ORF">EsVE80_06010</name>
</gene>
<evidence type="ECO:0000256" key="8">
    <source>
        <dbReference type="ARBA" id="ARBA00022777"/>
    </source>
</evidence>
<dbReference type="CDD" id="cd04916">
    <property type="entry name" value="ACT_AKiii-YclM-BS_2"/>
    <property type="match status" value="1"/>
</dbReference>
<evidence type="ECO:0000256" key="14">
    <source>
        <dbReference type="RuleBase" id="RU003448"/>
    </source>
</evidence>
<name>A0A679I680_9ENTE</name>
<dbReference type="FunFam" id="3.40.1160.10:FF:000027">
    <property type="entry name" value="Aspartokinase"/>
    <property type="match status" value="1"/>
</dbReference>
<dbReference type="InterPro" id="IPR036393">
    <property type="entry name" value="AceGlu_kinase-like_sf"/>
</dbReference>
<protein>
    <recommendedName>
        <fullName evidence="14">Aspartokinase</fullName>
        <ecNumber evidence="14">2.7.2.4</ecNumber>
    </recommendedName>
</protein>
<keyword evidence="6 14" id="KW-0808">Transferase</keyword>
<accession>A0A679I680</accession>
<evidence type="ECO:0000256" key="3">
    <source>
        <dbReference type="ARBA" id="ARBA00004986"/>
    </source>
</evidence>
<keyword evidence="9 13" id="KW-0067">ATP-binding</keyword>
<dbReference type="KEGG" id="esg:EsVE80_06010"/>
<keyword evidence="8 14" id="KW-0418">Kinase</keyword>
<dbReference type="PROSITE" id="PS00324">
    <property type="entry name" value="ASPARTOKINASE"/>
    <property type="match status" value="1"/>
</dbReference>
<proteinExistence type="inferred from homology"/>
<keyword evidence="7 13" id="KW-0547">Nucleotide-binding</keyword>
<dbReference type="GO" id="GO:0009088">
    <property type="term" value="P:threonine biosynthetic process"/>
    <property type="evidence" value="ECO:0007669"/>
    <property type="project" value="UniProtKB-UniPathway"/>
</dbReference>
<dbReference type="RefSeq" id="WP_173102440.1">
    <property type="nucleotide sequence ID" value="NZ_AP022822.1"/>
</dbReference>
<evidence type="ECO:0000259" key="16">
    <source>
        <dbReference type="PROSITE" id="PS51671"/>
    </source>
</evidence>
<feature type="binding site" evidence="13">
    <location>
        <begin position="5"/>
        <end position="8"/>
    </location>
    <ligand>
        <name>ATP</name>
        <dbReference type="ChEBI" id="CHEBI:30616"/>
    </ligand>
</feature>
<dbReference type="UniPathway" id="UPA00051">
    <property type="reaction ID" value="UER00462"/>
</dbReference>
<feature type="binding site" evidence="13">
    <location>
        <position position="120"/>
    </location>
    <ligand>
        <name>substrate</name>
    </ligand>
</feature>
<dbReference type="EC" id="2.7.2.4" evidence="14"/>
<dbReference type="InterPro" id="IPR035804">
    <property type="entry name" value="AKIII_YclM_N"/>
</dbReference>
<dbReference type="GO" id="GO:0004072">
    <property type="term" value="F:aspartate kinase activity"/>
    <property type="evidence" value="ECO:0007669"/>
    <property type="project" value="UniProtKB-EC"/>
</dbReference>
<evidence type="ECO:0000256" key="4">
    <source>
        <dbReference type="ARBA" id="ARBA00005139"/>
    </source>
</evidence>
<dbReference type="SUPFAM" id="SSF55021">
    <property type="entry name" value="ACT-like"/>
    <property type="match status" value="2"/>
</dbReference>
<evidence type="ECO:0000256" key="13">
    <source>
        <dbReference type="PIRSR" id="PIRSR000726-1"/>
    </source>
</evidence>
<feature type="domain" description="ACT" evidence="16">
    <location>
        <begin position="389"/>
        <end position="449"/>
    </location>
</feature>
<dbReference type="Pfam" id="PF00696">
    <property type="entry name" value="AA_kinase"/>
    <property type="match status" value="1"/>
</dbReference>
<comment type="pathway">
    <text evidence="2 15">Amino-acid biosynthesis; L-lysine biosynthesis via DAP pathway; (S)-tetrahydrodipicolinate from L-aspartate: step 1/4.</text>
</comment>
<keyword evidence="18" id="KW-1185">Reference proteome</keyword>
<evidence type="ECO:0000256" key="7">
    <source>
        <dbReference type="ARBA" id="ARBA00022741"/>
    </source>
</evidence>
<feature type="binding site" evidence="13">
    <location>
        <position position="225"/>
    </location>
    <ligand>
        <name>ATP</name>
        <dbReference type="ChEBI" id="CHEBI:30616"/>
    </ligand>
</feature>
<dbReference type="PANTHER" id="PTHR21499:SF67">
    <property type="entry name" value="ASPARTOKINASE 3"/>
    <property type="match status" value="1"/>
</dbReference>
<evidence type="ECO:0000256" key="10">
    <source>
        <dbReference type="ARBA" id="ARBA00022915"/>
    </source>
</evidence>
<dbReference type="GO" id="GO:0019877">
    <property type="term" value="P:diaminopimelate biosynthetic process"/>
    <property type="evidence" value="ECO:0007669"/>
    <property type="project" value="UniProtKB-KW"/>
</dbReference>
<dbReference type="Gene3D" id="3.30.2130.10">
    <property type="entry name" value="VC0802-like"/>
    <property type="match status" value="1"/>
</dbReference>
<evidence type="ECO:0000256" key="6">
    <source>
        <dbReference type="ARBA" id="ARBA00022679"/>
    </source>
</evidence>
<feature type="binding site" evidence="13">
    <location>
        <begin position="219"/>
        <end position="220"/>
    </location>
    <ligand>
        <name>ATP</name>
        <dbReference type="ChEBI" id="CHEBI:30616"/>
    </ligand>
</feature>
<evidence type="ECO:0000256" key="11">
    <source>
        <dbReference type="ARBA" id="ARBA00023154"/>
    </source>
</evidence>
<dbReference type="FunFam" id="3.30.2130.10:FF:000001">
    <property type="entry name" value="Bifunctional aspartokinase/homoserine dehydrogenase"/>
    <property type="match status" value="1"/>
</dbReference>
<dbReference type="GO" id="GO:0005829">
    <property type="term" value="C:cytosol"/>
    <property type="evidence" value="ECO:0007669"/>
    <property type="project" value="TreeGrafter"/>
</dbReference>
<dbReference type="InterPro" id="IPR005260">
    <property type="entry name" value="Asp_kin_monofn"/>
</dbReference>
<evidence type="ECO:0000313" key="17">
    <source>
        <dbReference type="EMBL" id="BCA85078.1"/>
    </source>
</evidence>
<evidence type="ECO:0000256" key="12">
    <source>
        <dbReference type="ARBA" id="ARBA00047872"/>
    </source>
</evidence>
<keyword evidence="15" id="KW-0028">Amino-acid biosynthesis</keyword>
<dbReference type="UniPathway" id="UPA00034">
    <property type="reaction ID" value="UER00015"/>
</dbReference>
<keyword evidence="10" id="KW-0220">Diaminopimelate biosynthesis</keyword>
<dbReference type="InterPro" id="IPR045865">
    <property type="entry name" value="ACT-like_dom_sf"/>
</dbReference>
<dbReference type="NCBIfam" id="TIGR00657">
    <property type="entry name" value="asp_kinases"/>
    <property type="match status" value="1"/>
</dbReference>
<evidence type="ECO:0000313" key="18">
    <source>
        <dbReference type="Proteomes" id="UP000502998"/>
    </source>
</evidence>
<feature type="binding site" evidence="13">
    <location>
        <position position="49"/>
    </location>
    <ligand>
        <name>substrate</name>
    </ligand>
</feature>
<organism evidence="17 18">
    <name type="scientific">Enterococcus saigonensis</name>
    <dbReference type="NCBI Taxonomy" id="1805431"/>
    <lineage>
        <taxon>Bacteria</taxon>
        <taxon>Bacillati</taxon>
        <taxon>Bacillota</taxon>
        <taxon>Bacilli</taxon>
        <taxon>Lactobacillales</taxon>
        <taxon>Enterococcaceae</taxon>
        <taxon>Enterococcus</taxon>
    </lineage>
</organism>
<evidence type="ECO:0000256" key="9">
    <source>
        <dbReference type="ARBA" id="ARBA00022840"/>
    </source>
</evidence>
<dbReference type="PROSITE" id="PS51671">
    <property type="entry name" value="ACT"/>
    <property type="match status" value="1"/>
</dbReference>
<evidence type="ECO:0000256" key="2">
    <source>
        <dbReference type="ARBA" id="ARBA00004766"/>
    </source>
</evidence>
<dbReference type="GO" id="GO:0009089">
    <property type="term" value="P:lysine biosynthetic process via diaminopimelate"/>
    <property type="evidence" value="ECO:0007669"/>
    <property type="project" value="UniProtKB-UniPathway"/>
</dbReference>
<reference evidence="17 18" key="1">
    <citation type="submission" date="2020-02" db="EMBL/GenBank/DDBJ databases">
        <title>Characterization of vanA genotype vancomycin-resistant Enterococcus saigonensis VE80.</title>
        <authorList>
            <person name="Harada T."/>
            <person name="Motooka D."/>
            <person name="Nakamura S."/>
            <person name="Yamamoto Y."/>
            <person name="Kawahara R."/>
            <person name="Kawatsu K."/>
        </authorList>
    </citation>
    <scope>NUCLEOTIDE SEQUENCE [LARGE SCALE GENOMIC DNA]</scope>
    <source>
        <strain evidence="17 18">VE80</strain>
    </source>
</reference>
<evidence type="ECO:0000256" key="15">
    <source>
        <dbReference type="RuleBase" id="RU004249"/>
    </source>
</evidence>
<comment type="function">
    <text evidence="1">Catalyzes the phosphorylation of the beta-carboxyl group of aspartic acid with ATP to yield 4-phospho-L-aspartate, which is involved in the branched biosynthetic pathway leading to the biosynthesis of amino acids threonine, isoleucine and methionine.</text>
</comment>
<evidence type="ECO:0000256" key="5">
    <source>
        <dbReference type="ARBA" id="ARBA00010122"/>
    </source>
</evidence>
<sequence>MKVVKFGGSSLASAAQVQKVIDIIINDPKRKFVVVSAPGKRDKEDTKVTDHLIAFYEAKIKNQDLTGITATITARYSDIATAFNVDSKIMEDISKHLNKLSELPVEGNDFLKDTIVASGEDNNAKLIAGILQAKGINARYVNPKDFGIIVSSEPGNARILFKAYQKMKKWADTEEILIIPGFFGYTECGQVCTFSRGGSDITGSIVAAGVKAELYENFTDVDGIYAAHPGYIHKPEIIKELTYREMRELAYAGFTVFHDEALMPSYRAKIPVVIKNTNNPHCPGTKITTTRDALDNPVVGIASDEGFTMIYISKYLMNREIGFTRRILSILEDFGLSYEHMPSGIDDISIVLRANQLNKTLEEELLRTIAYEIDPDELRITHDLSMIMVVGEGMRQRVGCTAESTAALARKKINLEMINQGSSEVSIMFGIHKEQEKLAIRTLYYTFFD</sequence>
<dbReference type="CDD" id="cd04245">
    <property type="entry name" value="AAK_AKiii-YclM-BS"/>
    <property type="match status" value="1"/>
</dbReference>
<comment type="pathway">
    <text evidence="3 15">Amino-acid biosynthesis; L-methionine biosynthesis via de novo pathway; L-homoserine from L-aspartate: step 1/3.</text>
</comment>
<dbReference type="SUPFAM" id="SSF53633">
    <property type="entry name" value="Carbamate kinase-like"/>
    <property type="match status" value="1"/>
</dbReference>
<dbReference type="GO" id="GO:0009090">
    <property type="term" value="P:homoserine biosynthetic process"/>
    <property type="evidence" value="ECO:0007669"/>
    <property type="project" value="TreeGrafter"/>
</dbReference>
<dbReference type="InterPro" id="IPR001341">
    <property type="entry name" value="Asp_kinase"/>
</dbReference>
<keyword evidence="11" id="KW-0457">Lysine biosynthesis</keyword>
<dbReference type="AlphaFoldDB" id="A0A679I680"/>
<dbReference type="Gene3D" id="3.40.1160.10">
    <property type="entry name" value="Acetylglutamate kinase-like"/>
    <property type="match status" value="1"/>
</dbReference>
<dbReference type="InterPro" id="IPR001048">
    <property type="entry name" value="Asp/Glu/Uridylate_kinase"/>
</dbReference>
<comment type="similarity">
    <text evidence="5 14">Belongs to the aspartokinase family.</text>
</comment>
<dbReference type="Proteomes" id="UP000502998">
    <property type="component" value="Chromosome"/>
</dbReference>
<dbReference type="InterPro" id="IPR054352">
    <property type="entry name" value="ACT_Aspartokinase"/>
</dbReference>
<dbReference type="PANTHER" id="PTHR21499">
    <property type="entry name" value="ASPARTATE KINASE"/>
    <property type="match status" value="1"/>
</dbReference>
<dbReference type="CDD" id="cd04911">
    <property type="entry name" value="ACT_AKiii-YclM-BS_1"/>
    <property type="match status" value="1"/>
</dbReference>
<dbReference type="GO" id="GO:0005524">
    <property type="term" value="F:ATP binding"/>
    <property type="evidence" value="ECO:0007669"/>
    <property type="project" value="UniProtKB-KW"/>
</dbReference>
<dbReference type="UniPathway" id="UPA00050">
    <property type="reaction ID" value="UER00461"/>
</dbReference>
<evidence type="ECO:0000256" key="1">
    <source>
        <dbReference type="ARBA" id="ARBA00003121"/>
    </source>
</evidence>
<dbReference type="InterPro" id="IPR002912">
    <property type="entry name" value="ACT_dom"/>
</dbReference>
<dbReference type="Pfam" id="PF22468">
    <property type="entry name" value="ACT_9"/>
    <property type="match status" value="1"/>
</dbReference>
<dbReference type="InterPro" id="IPR018042">
    <property type="entry name" value="Aspartate_kinase_CS"/>
</dbReference>
<comment type="pathway">
    <text evidence="4 15">Amino-acid biosynthesis; L-threonine biosynthesis; L-threonine from L-aspartate: step 1/5.</text>
</comment>
<comment type="catalytic activity">
    <reaction evidence="12 14">
        <text>L-aspartate + ATP = 4-phospho-L-aspartate + ADP</text>
        <dbReference type="Rhea" id="RHEA:23776"/>
        <dbReference type="ChEBI" id="CHEBI:29991"/>
        <dbReference type="ChEBI" id="CHEBI:30616"/>
        <dbReference type="ChEBI" id="CHEBI:57535"/>
        <dbReference type="ChEBI" id="CHEBI:456216"/>
        <dbReference type="EC" id="2.7.2.4"/>
    </reaction>
</comment>